<dbReference type="Proteomes" id="UP000694415">
    <property type="component" value="Unplaced"/>
</dbReference>
<evidence type="ECO:0000313" key="4">
    <source>
        <dbReference type="Proteomes" id="UP000694415"/>
    </source>
</evidence>
<dbReference type="EC" id="2.7.7.49" evidence="1"/>
<dbReference type="InterPro" id="IPR043502">
    <property type="entry name" value="DNA/RNA_pol_sf"/>
</dbReference>
<proteinExistence type="predicted"/>
<evidence type="ECO:0000256" key="1">
    <source>
        <dbReference type="ARBA" id="ARBA00012493"/>
    </source>
</evidence>
<keyword evidence="4" id="KW-1185">Reference proteome</keyword>
<dbReference type="InterPro" id="IPR036691">
    <property type="entry name" value="Endo/exonu/phosph_ase_sf"/>
</dbReference>
<name>A0A8C6GX06_MUSSI</name>
<protein>
    <recommendedName>
        <fullName evidence="1">RNA-directed DNA polymerase</fullName>
        <ecNumber evidence="1">2.7.7.49</ecNumber>
    </recommendedName>
</protein>
<dbReference type="Ensembl" id="ENSMSIT00000015585.1">
    <property type="protein sequence ID" value="ENSMSIP00000012272.1"/>
    <property type="gene ID" value="ENSMSIG00000010708.1"/>
</dbReference>
<dbReference type="GO" id="GO:0003964">
    <property type="term" value="F:RNA-directed DNA polymerase activity"/>
    <property type="evidence" value="ECO:0007669"/>
    <property type="project" value="UniProtKB-EC"/>
</dbReference>
<evidence type="ECO:0000259" key="2">
    <source>
        <dbReference type="PROSITE" id="PS50878"/>
    </source>
</evidence>
<dbReference type="GeneTree" id="ENSGT01150000286946"/>
<dbReference type="Gene3D" id="3.60.10.10">
    <property type="entry name" value="Endonuclease/exonuclease/phosphatase"/>
    <property type="match status" value="1"/>
</dbReference>
<accession>A0A8C6GX06</accession>
<organism evidence="3 4">
    <name type="scientific">Mus spicilegus</name>
    <name type="common">Mound-building mouse</name>
    <dbReference type="NCBI Taxonomy" id="10103"/>
    <lineage>
        <taxon>Eukaryota</taxon>
        <taxon>Metazoa</taxon>
        <taxon>Chordata</taxon>
        <taxon>Craniata</taxon>
        <taxon>Vertebrata</taxon>
        <taxon>Euteleostomi</taxon>
        <taxon>Mammalia</taxon>
        <taxon>Eutheria</taxon>
        <taxon>Euarchontoglires</taxon>
        <taxon>Glires</taxon>
        <taxon>Rodentia</taxon>
        <taxon>Myomorpha</taxon>
        <taxon>Muroidea</taxon>
        <taxon>Muridae</taxon>
        <taxon>Murinae</taxon>
        <taxon>Mus</taxon>
        <taxon>Mus</taxon>
    </lineage>
</organism>
<dbReference type="InterPro" id="IPR000477">
    <property type="entry name" value="RT_dom"/>
</dbReference>
<dbReference type="SUPFAM" id="SSF56672">
    <property type="entry name" value="DNA/RNA polymerases"/>
    <property type="match status" value="1"/>
</dbReference>
<dbReference type="AlphaFoldDB" id="A0A8C6GX06"/>
<dbReference type="PROSITE" id="PS50878">
    <property type="entry name" value="RT_POL"/>
    <property type="match status" value="1"/>
</dbReference>
<feature type="domain" description="Reverse transcriptase" evidence="2">
    <location>
        <begin position="346"/>
        <end position="621"/>
    </location>
</feature>
<sequence>MDRSWKQKLNRDTLKLTEVMKQMDLTDIYRTFYPKTKGYTFFSAPHGTFSKIDHIIGHKSGLNRFKNIEIVPCILSDHHALRLIFNNKINNRKPTFTWKLNNTLLNDTLVKEGIKKEIKDFLEFNENEATTYPNLWDTMKAFLRGKLIALSAFKKKRERAHTSSLTTHLKALEKKEANSPKRSRRQEIIKLRGEINQVETRRTIQRINQTRSWFFEKINKIDKPLARLTKGHRDKILINKIRNEKGDITTDPEEIQNTIRSFYKRLYSTKLENLDEMDKFLDRYQVPKLNQDQVDLLNSPISPKEIEAVINSLPAKKSPGPDGFSAEFYQTFKEDLTPVLHKLFHKIEVEGILPNSFYEATITLIPKPQKDPTKIENFRPISLMNIDAKILNKILANRIQEHIKAIIHPDQVGFIPGMQGWFNIRKSINVIHYINKLKDKNHMIISLDAEKAFDKIQHPFMIKVLERSGIQGQYLNMIKAIYSKPVANIKVNGEKLEAIPLKSGTRQGCPLSPYLFNIVLEVLARAIRQQKEIKGIQIGKEEVKISLFADDMIVYISDPKNSNRELLNLINSFGEVAGYKINSNKSMAFLYTKNKQAEKEIRETTPFSIATNNIKYLGVTLTKEVKDLYDKNFKSLKKEIKEDLRRWKDLPCSWIGRTNIVKMAILPKAIYRFNAIPIKIPTQFFNELEGAICKFIWNNKKPRIAKTLLKDKRTSGGITMPDLKLYYRAIVIKTAWYWYRDRQVDQWNRIEDPEMNPHTYGHLIFDKGAKTIQWKKDSIFNNWCWHNWLLSCRRMRIDPYLSPCTKVKSKWIK</sequence>
<dbReference type="SUPFAM" id="SSF56219">
    <property type="entry name" value="DNase I-like"/>
    <property type="match status" value="1"/>
</dbReference>
<dbReference type="Pfam" id="PF00078">
    <property type="entry name" value="RVT_1"/>
    <property type="match status" value="1"/>
</dbReference>
<dbReference type="PANTHER" id="PTHR19446">
    <property type="entry name" value="REVERSE TRANSCRIPTASES"/>
    <property type="match status" value="1"/>
</dbReference>
<reference evidence="3" key="2">
    <citation type="submission" date="2025-09" db="UniProtKB">
        <authorList>
            <consortium name="Ensembl"/>
        </authorList>
    </citation>
    <scope>IDENTIFICATION</scope>
</reference>
<dbReference type="CDD" id="cd01650">
    <property type="entry name" value="RT_nLTR_like"/>
    <property type="match status" value="1"/>
</dbReference>
<reference evidence="3" key="1">
    <citation type="submission" date="2025-08" db="UniProtKB">
        <authorList>
            <consortium name="Ensembl"/>
        </authorList>
    </citation>
    <scope>IDENTIFICATION</scope>
</reference>
<evidence type="ECO:0000313" key="3">
    <source>
        <dbReference type="Ensembl" id="ENSMSIP00000012272.1"/>
    </source>
</evidence>